<dbReference type="Proteomes" id="UP000262072">
    <property type="component" value="Unassembled WGS sequence"/>
</dbReference>
<dbReference type="CDD" id="cd10032">
    <property type="entry name" value="UDG-F6_HDG"/>
    <property type="match status" value="1"/>
</dbReference>
<dbReference type="SMART" id="SM00986">
    <property type="entry name" value="UDG"/>
    <property type="match status" value="1"/>
</dbReference>
<evidence type="ECO:0000259" key="1">
    <source>
        <dbReference type="SMART" id="SM00986"/>
    </source>
</evidence>
<evidence type="ECO:0000313" key="3">
    <source>
        <dbReference type="Proteomes" id="UP000262072"/>
    </source>
</evidence>
<proteinExistence type="predicted"/>
<dbReference type="SUPFAM" id="SSF52141">
    <property type="entry name" value="Uracil-DNA glycosylase-like"/>
    <property type="match status" value="1"/>
</dbReference>
<dbReference type="InterPro" id="IPR036895">
    <property type="entry name" value="Uracil-DNA_glycosylase-like_sf"/>
</dbReference>
<organism evidence="2 3">
    <name type="scientific">Trichococcus shcherbakoviae</name>
    <dbReference type="NCBI Taxonomy" id="2094020"/>
    <lineage>
        <taxon>Bacteria</taxon>
        <taxon>Bacillati</taxon>
        <taxon>Bacillota</taxon>
        <taxon>Bacilli</taxon>
        <taxon>Lactobacillales</taxon>
        <taxon>Carnobacteriaceae</taxon>
        <taxon>Trichococcus</taxon>
    </lineage>
</organism>
<evidence type="ECO:0000313" key="2">
    <source>
        <dbReference type="EMBL" id="SYZ77441.1"/>
    </source>
</evidence>
<dbReference type="Gene3D" id="3.40.470.10">
    <property type="entry name" value="Uracil-DNA glycosylase-like domain"/>
    <property type="match status" value="1"/>
</dbReference>
<dbReference type="RefSeq" id="WP_200831682.1">
    <property type="nucleotide sequence ID" value="NZ_UNRR01000007.1"/>
</dbReference>
<name>A0A383TD90_9LACT</name>
<protein>
    <submittedName>
        <fullName evidence="2">Hypoxanthine-dna glycosylase</fullName>
    </submittedName>
</protein>
<accession>A0A383TD90</accession>
<sequence length="172" mass="19757">MFRLKQSDKLYSMAPVIDPHAKVLILGSMPGAKSLEAQHYYGNPRNHFWEIIFSILGEDDPVTYEDRLSLLKKHHVALWDVIHSCYREGSLDSAIKEEHPNDLDSLLRNHPQIRAIAFNGGKAYRSYKKHFGLDEESGLVYLPLPSTSPMRGKHVKTLPEKLESWSVLEEYL</sequence>
<dbReference type="AlphaFoldDB" id="A0A383TD90"/>
<reference evidence="3" key="1">
    <citation type="submission" date="2018-05" db="EMBL/GenBank/DDBJ databases">
        <authorList>
            <person name="Strepis N."/>
        </authorList>
    </citation>
    <scope>NUCLEOTIDE SEQUENCE [LARGE SCALE GENOMIC DNA]</scope>
</reference>
<dbReference type="SMART" id="SM00987">
    <property type="entry name" value="UreE_C"/>
    <property type="match status" value="1"/>
</dbReference>
<dbReference type="InterPro" id="IPR005122">
    <property type="entry name" value="Uracil-DNA_glycosylase-like"/>
</dbReference>
<dbReference type="Pfam" id="PF03167">
    <property type="entry name" value="UDG"/>
    <property type="match status" value="1"/>
</dbReference>
<dbReference type="InterPro" id="IPR026353">
    <property type="entry name" value="Hypoxan-DNA_Glyclase"/>
</dbReference>
<dbReference type="EMBL" id="UNRR01000007">
    <property type="protein sequence ID" value="SYZ77441.1"/>
    <property type="molecule type" value="Genomic_DNA"/>
</dbReference>
<feature type="domain" description="Uracil-DNA glycosylase-like" evidence="1">
    <location>
        <begin position="14"/>
        <end position="169"/>
    </location>
</feature>
<gene>
    <name evidence="2" type="ORF">TART1_0210</name>
</gene>
<dbReference type="NCBIfam" id="TIGR04274">
    <property type="entry name" value="hypoxanDNAglyco"/>
    <property type="match status" value="1"/>
</dbReference>